<sequence length="72" mass="7983">MPERKPPVLDFATSHFLADSIKFPEIHALVGRYFVPSHARPGFLQSGARAPSPGFPESGPATNLLWFLGRFF</sequence>
<dbReference type="EMBL" id="QWDM01000048">
    <property type="protein sequence ID" value="RUT67690.1"/>
    <property type="molecule type" value="Genomic_DNA"/>
</dbReference>
<evidence type="ECO:0000313" key="1">
    <source>
        <dbReference type="EMBL" id="RUT67690.1"/>
    </source>
</evidence>
<dbReference type="Proteomes" id="UP000288102">
    <property type="component" value="Unassembled WGS sequence"/>
</dbReference>
<reference evidence="2" key="1">
    <citation type="journal article" date="2019" name="Syst. Appl. Microbiol.">
        <title>Flavobacterium circumlabens sp. nov. and Flavobacterium cupreum sp. nov., two psychrotrophic species isolated from Antarctic environmental samples.</title>
        <authorList>
            <person name="Kralova S."/>
            <person name="Busse H.-J."/>
            <person name="Svec P."/>
            <person name="Maslanova I."/>
            <person name="Stankova E."/>
            <person name="Bartak M."/>
            <person name="Sedlacek I."/>
        </authorList>
    </citation>
    <scope>NUCLEOTIDE SEQUENCE [LARGE SCALE GENOMIC DNA]</scope>
    <source>
        <strain evidence="2">CCM 8825</strain>
    </source>
</reference>
<proteinExistence type="predicted"/>
<organism evidence="1 2">
    <name type="scientific">Flavobacterium cupreum</name>
    <dbReference type="NCBI Taxonomy" id="2133766"/>
    <lineage>
        <taxon>Bacteria</taxon>
        <taxon>Pseudomonadati</taxon>
        <taxon>Bacteroidota</taxon>
        <taxon>Flavobacteriia</taxon>
        <taxon>Flavobacteriales</taxon>
        <taxon>Flavobacteriaceae</taxon>
        <taxon>Flavobacterium</taxon>
    </lineage>
</organism>
<keyword evidence="2" id="KW-1185">Reference proteome</keyword>
<evidence type="ECO:0000313" key="2">
    <source>
        <dbReference type="Proteomes" id="UP000288102"/>
    </source>
</evidence>
<gene>
    <name evidence="1" type="ORF">D0817_25095</name>
</gene>
<comment type="caution">
    <text evidence="1">The sequence shown here is derived from an EMBL/GenBank/DDBJ whole genome shotgun (WGS) entry which is preliminary data.</text>
</comment>
<protein>
    <submittedName>
        <fullName evidence="1">Uncharacterized protein</fullName>
    </submittedName>
</protein>
<name>A0A433ZZY1_9FLAO</name>
<accession>A0A433ZZY1</accession>
<dbReference type="AlphaFoldDB" id="A0A433ZZY1"/>